<proteinExistence type="predicted"/>
<organism evidence="1 2">
    <name type="scientific">Candidatus Cryptobacteroides merdipullorum</name>
    <dbReference type="NCBI Taxonomy" id="2840771"/>
    <lineage>
        <taxon>Bacteria</taxon>
        <taxon>Pseudomonadati</taxon>
        <taxon>Bacteroidota</taxon>
        <taxon>Bacteroidia</taxon>
        <taxon>Bacteroidales</taxon>
        <taxon>Candidatus Cryptobacteroides</taxon>
    </lineage>
</organism>
<gene>
    <name evidence="1" type="ORF">IAC35_08035</name>
</gene>
<reference evidence="1" key="2">
    <citation type="journal article" date="2021" name="PeerJ">
        <title>Extensive microbial diversity within the chicken gut microbiome revealed by metagenomics and culture.</title>
        <authorList>
            <person name="Gilroy R."/>
            <person name="Ravi A."/>
            <person name="Getino M."/>
            <person name="Pursley I."/>
            <person name="Horton D.L."/>
            <person name="Alikhan N.F."/>
            <person name="Baker D."/>
            <person name="Gharbi K."/>
            <person name="Hall N."/>
            <person name="Watson M."/>
            <person name="Adriaenssens E.M."/>
            <person name="Foster-Nyarko E."/>
            <person name="Jarju S."/>
            <person name="Secka A."/>
            <person name="Antonio M."/>
            <person name="Oren A."/>
            <person name="Chaudhuri R.R."/>
            <person name="La Ragione R."/>
            <person name="Hildebrand F."/>
            <person name="Pallen M.J."/>
        </authorList>
    </citation>
    <scope>NUCLEOTIDE SEQUENCE</scope>
    <source>
        <strain evidence="1">ChiHecec2B26-709</strain>
    </source>
</reference>
<dbReference type="EMBL" id="DVLC01000142">
    <property type="protein sequence ID" value="HIT47786.1"/>
    <property type="molecule type" value="Genomic_DNA"/>
</dbReference>
<evidence type="ECO:0008006" key="3">
    <source>
        <dbReference type="Google" id="ProtNLM"/>
    </source>
</evidence>
<sequence length="256" mass="29551">MTNKNLPSTRHPIRKIILLSVIMLATACGRVTEVTEPPAGPEPSYAVQPEIPMYEQLLLKGDVKSVTDYIIRKNDHRFNDITRYGFDEEKRLTYYYSDGRELGCNKTTKAHLFWIVGHSYAFFSFPNIWKTQNLTTVTYTDSISTASGEILKTIKKEINYKWNDQGRFTEIKVKFDGEETGLENVAGSSNIAEHLYDENGYPKITYSLSGYTPRIFVTSQYSDFDENGNPLTIHHDIHTSEDAYMIYRDIEYYDQD</sequence>
<evidence type="ECO:0000313" key="2">
    <source>
        <dbReference type="Proteomes" id="UP000886881"/>
    </source>
</evidence>
<accession>A0A9D1KHI6</accession>
<comment type="caution">
    <text evidence="1">The sequence shown here is derived from an EMBL/GenBank/DDBJ whole genome shotgun (WGS) entry which is preliminary data.</text>
</comment>
<evidence type="ECO:0000313" key="1">
    <source>
        <dbReference type="EMBL" id="HIT47786.1"/>
    </source>
</evidence>
<name>A0A9D1KHI6_9BACT</name>
<reference evidence="1" key="1">
    <citation type="submission" date="2020-10" db="EMBL/GenBank/DDBJ databases">
        <authorList>
            <person name="Gilroy R."/>
        </authorList>
    </citation>
    <scope>NUCLEOTIDE SEQUENCE</scope>
    <source>
        <strain evidence="1">ChiHecec2B26-709</strain>
    </source>
</reference>
<dbReference type="AlphaFoldDB" id="A0A9D1KHI6"/>
<dbReference type="Proteomes" id="UP000886881">
    <property type="component" value="Unassembled WGS sequence"/>
</dbReference>
<protein>
    <recommendedName>
        <fullName evidence="3">DUF4595 domain-containing protein</fullName>
    </recommendedName>
</protein>
<dbReference type="PROSITE" id="PS51257">
    <property type="entry name" value="PROKAR_LIPOPROTEIN"/>
    <property type="match status" value="1"/>
</dbReference>